<dbReference type="InterPro" id="IPR009008">
    <property type="entry name" value="Val/Leu/Ile-tRNA-synth_edit"/>
</dbReference>
<dbReference type="AlphaFoldDB" id="A0A1F6AC38"/>
<reference evidence="11 12" key="1">
    <citation type="journal article" date="2016" name="Nat. Commun.">
        <title>Thousands of microbial genomes shed light on interconnected biogeochemical processes in an aquifer system.</title>
        <authorList>
            <person name="Anantharaman K."/>
            <person name="Brown C.T."/>
            <person name="Hug L.A."/>
            <person name="Sharon I."/>
            <person name="Castelle C.J."/>
            <person name="Probst A.J."/>
            <person name="Thomas B.C."/>
            <person name="Singh A."/>
            <person name="Wilkins M.J."/>
            <person name="Karaoz U."/>
            <person name="Brodie E.L."/>
            <person name="Williams K.H."/>
            <person name="Hubbard S.S."/>
            <person name="Banfield J.F."/>
        </authorList>
    </citation>
    <scope>NUCLEOTIDE SEQUENCE [LARGE SCALE GENOMIC DNA]</scope>
</reference>
<evidence type="ECO:0000256" key="8">
    <source>
        <dbReference type="ARBA" id="ARBA00048359"/>
    </source>
</evidence>
<dbReference type="GO" id="GO:0005524">
    <property type="term" value="F:ATP binding"/>
    <property type="evidence" value="ECO:0007669"/>
    <property type="project" value="UniProtKB-KW"/>
</dbReference>
<protein>
    <recommendedName>
        <fullName evidence="1">isoleucine--tRNA ligase</fullName>
        <ecNumber evidence="1">6.1.1.5</ecNumber>
    </recommendedName>
</protein>
<dbReference type="Gene3D" id="1.10.730.10">
    <property type="entry name" value="Isoleucyl-tRNA Synthetase, Domain 1"/>
    <property type="match status" value="1"/>
</dbReference>
<keyword evidence="3" id="KW-0547">Nucleotide-binding</keyword>
<organism evidence="11 12">
    <name type="scientific">Candidatus Gottesmanbacteria bacterium RIFCSPHIGHO2_02_FULL_40_13</name>
    <dbReference type="NCBI Taxonomy" id="1798384"/>
    <lineage>
        <taxon>Bacteria</taxon>
        <taxon>Candidatus Gottesmaniibacteriota</taxon>
    </lineage>
</organism>
<dbReference type="InterPro" id="IPR014729">
    <property type="entry name" value="Rossmann-like_a/b/a_fold"/>
</dbReference>
<feature type="domain" description="Aminoacyl-tRNA synthetase class Ia" evidence="9">
    <location>
        <begin position="18"/>
        <end position="639"/>
    </location>
</feature>
<dbReference type="InterPro" id="IPR033709">
    <property type="entry name" value="Anticodon_Ile_ABEc"/>
</dbReference>
<name>A0A1F6AC38_9BACT</name>
<dbReference type="InterPro" id="IPR009080">
    <property type="entry name" value="tRNAsynth_Ia_anticodon-bd"/>
</dbReference>
<keyword evidence="6" id="KW-0030">Aminoacyl-tRNA synthetase</keyword>
<evidence type="ECO:0000259" key="10">
    <source>
        <dbReference type="Pfam" id="PF08264"/>
    </source>
</evidence>
<proteinExistence type="predicted"/>
<evidence type="ECO:0000256" key="5">
    <source>
        <dbReference type="ARBA" id="ARBA00022917"/>
    </source>
</evidence>
<keyword evidence="2" id="KW-0436">Ligase</keyword>
<evidence type="ECO:0000313" key="11">
    <source>
        <dbReference type="EMBL" id="OGG22349.1"/>
    </source>
</evidence>
<evidence type="ECO:0000256" key="2">
    <source>
        <dbReference type="ARBA" id="ARBA00022598"/>
    </source>
</evidence>
<dbReference type="Gene3D" id="3.40.50.620">
    <property type="entry name" value="HUPs"/>
    <property type="match status" value="2"/>
</dbReference>
<dbReference type="PANTHER" id="PTHR42780:SF1">
    <property type="entry name" value="ISOLEUCINE--TRNA LIGASE, CYTOPLASMIC"/>
    <property type="match status" value="1"/>
</dbReference>
<feature type="domain" description="Methionyl/Valyl/Leucyl/Isoleucyl-tRNA synthetase anticodon-binding" evidence="10">
    <location>
        <begin position="702"/>
        <end position="849"/>
    </location>
</feature>
<evidence type="ECO:0000313" key="12">
    <source>
        <dbReference type="Proteomes" id="UP000177092"/>
    </source>
</evidence>
<comment type="catalytic activity">
    <reaction evidence="8">
        <text>tRNA(Ile) + L-isoleucine + ATP = L-isoleucyl-tRNA(Ile) + AMP + diphosphate</text>
        <dbReference type="Rhea" id="RHEA:11060"/>
        <dbReference type="Rhea" id="RHEA-COMP:9666"/>
        <dbReference type="Rhea" id="RHEA-COMP:9695"/>
        <dbReference type="ChEBI" id="CHEBI:30616"/>
        <dbReference type="ChEBI" id="CHEBI:33019"/>
        <dbReference type="ChEBI" id="CHEBI:58045"/>
        <dbReference type="ChEBI" id="CHEBI:78442"/>
        <dbReference type="ChEBI" id="CHEBI:78528"/>
        <dbReference type="ChEBI" id="CHEBI:456215"/>
        <dbReference type="EC" id="6.1.1.5"/>
    </reaction>
</comment>
<dbReference type="InterPro" id="IPR002300">
    <property type="entry name" value="aa-tRNA-synth_Ia"/>
</dbReference>
<dbReference type="GO" id="GO:0000049">
    <property type="term" value="F:tRNA binding"/>
    <property type="evidence" value="ECO:0007669"/>
    <property type="project" value="InterPro"/>
</dbReference>
<keyword evidence="5" id="KW-0648">Protein biosynthesis</keyword>
<dbReference type="Pfam" id="PF19302">
    <property type="entry name" value="DUF5915"/>
    <property type="match status" value="1"/>
</dbReference>
<evidence type="ECO:0000256" key="6">
    <source>
        <dbReference type="ARBA" id="ARBA00023146"/>
    </source>
</evidence>
<dbReference type="Pfam" id="PF08264">
    <property type="entry name" value="Anticodon_1"/>
    <property type="match status" value="1"/>
</dbReference>
<dbReference type="GO" id="GO:0004822">
    <property type="term" value="F:isoleucine-tRNA ligase activity"/>
    <property type="evidence" value="ECO:0007669"/>
    <property type="project" value="UniProtKB-EC"/>
</dbReference>
<evidence type="ECO:0000259" key="9">
    <source>
        <dbReference type="Pfam" id="PF00133"/>
    </source>
</evidence>
<evidence type="ECO:0000256" key="7">
    <source>
        <dbReference type="ARBA" id="ARBA00025217"/>
    </source>
</evidence>
<dbReference type="GO" id="GO:0002161">
    <property type="term" value="F:aminoacyl-tRNA deacylase activity"/>
    <property type="evidence" value="ECO:0007669"/>
    <property type="project" value="InterPro"/>
</dbReference>
<dbReference type="PRINTS" id="PR00984">
    <property type="entry name" value="TRNASYNTHILE"/>
</dbReference>
<evidence type="ECO:0000256" key="4">
    <source>
        <dbReference type="ARBA" id="ARBA00022840"/>
    </source>
</evidence>
<dbReference type="SUPFAM" id="SSF50677">
    <property type="entry name" value="ValRS/IleRS/LeuRS editing domain"/>
    <property type="match status" value="1"/>
</dbReference>
<comment type="caution">
    <text evidence="11">The sequence shown here is derived from an EMBL/GenBank/DDBJ whole genome shotgun (WGS) entry which is preliminary data.</text>
</comment>
<dbReference type="Proteomes" id="UP000177092">
    <property type="component" value="Unassembled WGS sequence"/>
</dbReference>
<dbReference type="SUPFAM" id="SSF47323">
    <property type="entry name" value="Anticodon-binding domain of a subclass of class I aminoacyl-tRNA synthetases"/>
    <property type="match status" value="1"/>
</dbReference>
<dbReference type="PANTHER" id="PTHR42780">
    <property type="entry name" value="SOLEUCYL-TRNA SYNTHETASE"/>
    <property type="match status" value="1"/>
</dbReference>
<evidence type="ECO:0000256" key="1">
    <source>
        <dbReference type="ARBA" id="ARBA00013165"/>
    </source>
</evidence>
<dbReference type="EMBL" id="MFJN01000004">
    <property type="protein sequence ID" value="OGG22349.1"/>
    <property type="molecule type" value="Genomic_DNA"/>
</dbReference>
<dbReference type="EC" id="6.1.1.5" evidence="1"/>
<dbReference type="InterPro" id="IPR002301">
    <property type="entry name" value="Ile-tRNA-ligase"/>
</dbReference>
<dbReference type="SUPFAM" id="SSF52374">
    <property type="entry name" value="Nucleotidylyl transferase"/>
    <property type="match status" value="1"/>
</dbReference>
<keyword evidence="4" id="KW-0067">ATP-binding</keyword>
<accession>A0A1F6AC38</accession>
<gene>
    <name evidence="11" type="ORF">A3D03_06650</name>
</gene>
<comment type="function">
    <text evidence="7">Catalyzes the attachment of isoleucine to tRNA(Ile). As IleRS can inadvertently accommodate and process structurally similar amino acids such as valine, to avoid such errors it has two additional distinct tRNA(Ile)-dependent editing activities. One activity is designated as 'pretransfer' editing and involves the hydrolysis of activated Val-AMP. The other activity is designated 'posttransfer' editing and involves deacylation of mischarged Val-tRNA(Ile).</text>
</comment>
<dbReference type="InterPro" id="IPR013155">
    <property type="entry name" value="M/V/L/I-tRNA-synth_anticd-bd"/>
</dbReference>
<dbReference type="GO" id="GO:0006428">
    <property type="term" value="P:isoleucyl-tRNA aminoacylation"/>
    <property type="evidence" value="ECO:0007669"/>
    <property type="project" value="InterPro"/>
</dbReference>
<evidence type="ECO:0000256" key="3">
    <source>
        <dbReference type="ARBA" id="ARBA00022741"/>
    </source>
</evidence>
<dbReference type="CDD" id="cd07961">
    <property type="entry name" value="Anticodon_Ia_Ile_ABEc"/>
    <property type="match status" value="1"/>
</dbReference>
<dbReference type="Pfam" id="PF00133">
    <property type="entry name" value="tRNA-synt_1"/>
    <property type="match status" value="1"/>
</dbReference>
<dbReference type="STRING" id="1798384.A3D03_06650"/>
<dbReference type="InterPro" id="IPR023586">
    <property type="entry name" value="Ile-tRNA-ligase_type2"/>
</dbReference>
<sequence>MFKPVKTNINFPEMEKDILKYWYSHGIDKKYREKNNSSNKRFSFLDGPITANNPMGVHHAWGRTYKDLWQRFHNMLGKKQRFQNGFDCQGLWVEVEVEKELGFKSKKDIESYGIANFVNKCKERVKKYSAIQTEQSRRLGYFMDWDNSYFTMSDENNYAIWNFLKVCWERGWIYKGHESIPWCPRCETAISQHEMLTEDYKELVHESVYLKLPLVENADEFLLIWTTTPWTIPANIAVAVDVKMEYALVNGCWTAKDAVDRVFGKEIKITQTCLGKDLVGKKYRGPFDYLPAVAKVASDPKFHTVIPTDSQILPISASEGTGLVHTAVSAGAEDFQLGKKLGLPMIMVIADNADYLDGFGEFSGKNAKKHPEIIIDYLKNEFWTLKTELYKHRYPACWRCKTELVWKVADEWYIAMDQPSREATAGEVKKLTLRQSMVEVTKKITWLPSFGLDRELDWLKNMHDWLISKKNRYWGLALPIYECLKCGYFEIIGSKEELKKRSVSGFDKFAGNSPHRPWIDEVKIKCSKCGQLTSRILDVGNPWLDAGIVSISTLSENWFPADFITESFPGQFKNWFYSLIVMGTVLKKINPFKTVLGYASLLAEDGRPMHKSWGNAIEFNTGADKIGVDVMRWMFATQNPYENILFGYKKADEIRRKFHLKLWNIYNFLVSNSIADGWKPTEKQKAKGKKQKNNSKSKNILDQWILAKLDILIQDVTKLMEKYDAFTASNKLEEFVDDLSVWYVRRIRDRVGPTADKSSDKETAYKTLHTVLTITCRLLAPFVPFISEEIYRNLTGEESVHLASFPEMPLDFKPENKLLENMELVRKICELGHAKRKEAGMKVRQPLQKVRIKNLELRIDDKLIKLIKDELNIKEVEVIGGKGELTVELDTKLTPPLITEGEARELVRQIQIKRKELGCTMTDKVQVKMPRWPKEYERHIMKKTLAATLVQSDNLEVIKA</sequence>